<dbReference type="PANTHER" id="PTHR33644:SF5">
    <property type="entry name" value="U-BOX DOMAIN-CONTAINING PROTEIN 62"/>
    <property type="match status" value="1"/>
</dbReference>
<dbReference type="Pfam" id="PF23112">
    <property type="entry name" value="PUB62-63_C"/>
    <property type="match status" value="1"/>
</dbReference>
<evidence type="ECO:0000256" key="3">
    <source>
        <dbReference type="SAM" id="MobiDB-lite"/>
    </source>
</evidence>
<feature type="compositionally biased region" description="Basic and acidic residues" evidence="3">
    <location>
        <begin position="81"/>
        <end position="90"/>
    </location>
</feature>
<dbReference type="UniPathway" id="UPA00143"/>
<dbReference type="OrthoDB" id="667871at2759"/>
<evidence type="ECO:0000256" key="2">
    <source>
        <dbReference type="ARBA" id="ARBA00022679"/>
    </source>
</evidence>
<gene>
    <name evidence="5" type="ORF">TSUD_319600</name>
</gene>
<dbReference type="PANTHER" id="PTHR33644">
    <property type="entry name" value="U-BOX DOMAIN-CONTAINING PROTEIN 62-RELATED"/>
    <property type="match status" value="1"/>
</dbReference>
<dbReference type="GO" id="GO:0016567">
    <property type="term" value="P:protein ubiquitination"/>
    <property type="evidence" value="ECO:0007669"/>
    <property type="project" value="UniProtKB-UniPathway"/>
</dbReference>
<reference evidence="6" key="1">
    <citation type="journal article" date="2017" name="Front. Plant Sci.">
        <title>Climate Clever Clovers: New Paradigm to Reduce the Environmental Footprint of Ruminants by Breeding Low Methanogenic Forages Utilizing Haplotype Variation.</title>
        <authorList>
            <person name="Kaur P."/>
            <person name="Appels R."/>
            <person name="Bayer P.E."/>
            <person name="Keeble-Gagnere G."/>
            <person name="Wang J."/>
            <person name="Hirakawa H."/>
            <person name="Shirasawa K."/>
            <person name="Vercoe P."/>
            <person name="Stefanova K."/>
            <person name="Durmic Z."/>
            <person name="Nichols P."/>
            <person name="Revell C."/>
            <person name="Isobe S.N."/>
            <person name="Edwards D."/>
            <person name="Erskine W."/>
        </authorList>
    </citation>
    <scope>NUCLEOTIDE SEQUENCE [LARGE SCALE GENOMIC DNA]</scope>
    <source>
        <strain evidence="6">cv. Daliak</strain>
    </source>
</reference>
<evidence type="ECO:0000256" key="1">
    <source>
        <dbReference type="ARBA" id="ARBA00004906"/>
    </source>
</evidence>
<feature type="compositionally biased region" description="Acidic residues" evidence="3">
    <location>
        <begin position="101"/>
        <end position="119"/>
    </location>
</feature>
<feature type="region of interest" description="Disordered" evidence="3">
    <location>
        <begin position="81"/>
        <end position="132"/>
    </location>
</feature>
<protein>
    <recommendedName>
        <fullName evidence="4">U-box domain-containing protein</fullName>
    </recommendedName>
</protein>
<feature type="region of interest" description="Disordered" evidence="3">
    <location>
        <begin position="141"/>
        <end position="160"/>
    </location>
</feature>
<name>A0A2Z6M2Y8_TRISU</name>
<evidence type="ECO:0000313" key="5">
    <source>
        <dbReference type="EMBL" id="GAU24483.1"/>
    </source>
</evidence>
<feature type="compositionally biased region" description="Polar residues" evidence="3">
    <location>
        <begin position="91"/>
        <end position="100"/>
    </location>
</feature>
<dbReference type="GO" id="GO:0004842">
    <property type="term" value="F:ubiquitin-protein transferase activity"/>
    <property type="evidence" value="ECO:0007669"/>
    <property type="project" value="InterPro"/>
</dbReference>
<dbReference type="SUPFAM" id="SSF57850">
    <property type="entry name" value="RING/U-box"/>
    <property type="match status" value="1"/>
</dbReference>
<keyword evidence="2" id="KW-0808">Transferase</keyword>
<sequence>MSSDDINLAPDQRIENGLTSPLVFQDDTLRFNCGGAPQRQVGDPVPKTREVGGFIDDKMFTVNRDRYFTSQGTEFRRSVFTDRSDHRDSSDVLNWSAETPSSDDSDGEDDEDDDEDDDGNTAADRLVSIGDDRSKRNSNVIIDVNNNNGGGVANGKAQHHSPYVSSREILGKDGEIVQLVHNNASGATGEDQLRERLGKTQNSVTVAETDCEEYYSHYLQGGEGSPSVQKVMVDDNGCGFSGRKDAVYSSESGESLRAILSDPVTGTLMDDAMILPCGHSFGGGGIQHVIRMKACCTCSQPTLEESISPNLSLRDAVQAYRREEESQFYRSSKRKRERFDQGGFGESAVVEPSRSRGVQFPFAVTDRVIIKGNKRTPQRFVGREAIVTTQCLNGWYVVKTLDNAESVKLQYRSLAKVSDDPSKPVSSNMGPNWLQICRTTS</sequence>
<dbReference type="AlphaFoldDB" id="A0A2Z6M2Y8"/>
<comment type="pathway">
    <text evidence="1">Protein modification; protein ubiquitination.</text>
</comment>
<dbReference type="InterPro" id="IPR003613">
    <property type="entry name" value="Ubox_domain"/>
</dbReference>
<dbReference type="EMBL" id="DF973290">
    <property type="protein sequence ID" value="GAU24483.1"/>
    <property type="molecule type" value="Genomic_DNA"/>
</dbReference>
<dbReference type="Proteomes" id="UP000242715">
    <property type="component" value="Unassembled WGS sequence"/>
</dbReference>
<keyword evidence="6" id="KW-1185">Reference proteome</keyword>
<evidence type="ECO:0000259" key="4">
    <source>
        <dbReference type="PROSITE" id="PS51698"/>
    </source>
</evidence>
<dbReference type="InterPro" id="IPR013083">
    <property type="entry name" value="Znf_RING/FYVE/PHD"/>
</dbReference>
<organism evidence="5 6">
    <name type="scientific">Trifolium subterraneum</name>
    <name type="common">Subterranean clover</name>
    <dbReference type="NCBI Taxonomy" id="3900"/>
    <lineage>
        <taxon>Eukaryota</taxon>
        <taxon>Viridiplantae</taxon>
        <taxon>Streptophyta</taxon>
        <taxon>Embryophyta</taxon>
        <taxon>Tracheophyta</taxon>
        <taxon>Spermatophyta</taxon>
        <taxon>Magnoliopsida</taxon>
        <taxon>eudicotyledons</taxon>
        <taxon>Gunneridae</taxon>
        <taxon>Pentapetalae</taxon>
        <taxon>rosids</taxon>
        <taxon>fabids</taxon>
        <taxon>Fabales</taxon>
        <taxon>Fabaceae</taxon>
        <taxon>Papilionoideae</taxon>
        <taxon>50 kb inversion clade</taxon>
        <taxon>NPAAA clade</taxon>
        <taxon>Hologalegina</taxon>
        <taxon>IRL clade</taxon>
        <taxon>Trifolieae</taxon>
        <taxon>Trifolium</taxon>
    </lineage>
</organism>
<proteinExistence type="predicted"/>
<dbReference type="PROSITE" id="PS51698">
    <property type="entry name" value="U_BOX"/>
    <property type="match status" value="1"/>
</dbReference>
<accession>A0A2Z6M2Y8</accession>
<dbReference type="Gene3D" id="3.30.40.10">
    <property type="entry name" value="Zinc/RING finger domain, C3HC4 (zinc finger)"/>
    <property type="match status" value="1"/>
</dbReference>
<dbReference type="InterPro" id="IPR057649">
    <property type="entry name" value="PUB62-63_C"/>
</dbReference>
<evidence type="ECO:0000313" key="6">
    <source>
        <dbReference type="Proteomes" id="UP000242715"/>
    </source>
</evidence>
<feature type="domain" description="U-box" evidence="4">
    <location>
        <begin position="255"/>
        <end position="327"/>
    </location>
</feature>